<protein>
    <recommendedName>
        <fullName evidence="3">Cytochrome P450</fullName>
    </recommendedName>
</protein>
<reference evidence="1 2" key="1">
    <citation type="journal article" date="2015" name="Genome Biol. Evol.">
        <title>Phylogenomic analyses indicate that early fungi evolved digesting cell walls of algal ancestors of land plants.</title>
        <authorList>
            <person name="Chang Y."/>
            <person name="Wang S."/>
            <person name="Sekimoto S."/>
            <person name="Aerts A.L."/>
            <person name="Choi C."/>
            <person name="Clum A."/>
            <person name="LaButti K.M."/>
            <person name="Lindquist E.A."/>
            <person name="Yee Ngan C."/>
            <person name="Ohm R.A."/>
            <person name="Salamov A.A."/>
            <person name="Grigoriev I.V."/>
            <person name="Spatafora J.W."/>
            <person name="Berbee M.L."/>
        </authorList>
    </citation>
    <scope>NUCLEOTIDE SEQUENCE [LARGE SCALE GENOMIC DNA]</scope>
    <source>
        <strain evidence="1 2">JEL478</strain>
    </source>
</reference>
<dbReference type="GO" id="GO:0004497">
    <property type="term" value="F:monooxygenase activity"/>
    <property type="evidence" value="ECO:0007669"/>
    <property type="project" value="InterPro"/>
</dbReference>
<dbReference type="InterPro" id="IPR036396">
    <property type="entry name" value="Cyt_P450_sf"/>
</dbReference>
<accession>A0A139AAS7</accession>
<evidence type="ECO:0000313" key="2">
    <source>
        <dbReference type="Proteomes" id="UP000070544"/>
    </source>
</evidence>
<proteinExistence type="predicted"/>
<dbReference type="AlphaFoldDB" id="A0A139AAS7"/>
<name>A0A139AAS7_GONPJ</name>
<dbReference type="SUPFAM" id="SSF48264">
    <property type="entry name" value="Cytochrome P450"/>
    <property type="match status" value="1"/>
</dbReference>
<dbReference type="Gene3D" id="1.10.630.10">
    <property type="entry name" value="Cytochrome P450"/>
    <property type="match status" value="1"/>
</dbReference>
<dbReference type="OrthoDB" id="2105336at2759"/>
<dbReference type="EMBL" id="KQ965773">
    <property type="protein sequence ID" value="KXS13847.1"/>
    <property type="molecule type" value="Genomic_DNA"/>
</dbReference>
<dbReference type="Proteomes" id="UP000070544">
    <property type="component" value="Unassembled WGS sequence"/>
</dbReference>
<sequence length="175" mass="19219">MWYDNAALIAETKQNYQEWADLFGTATVDRRARRATMGKQDAVLGGRSIPTDQVTPTMKDLADMGLPDCMIAENIWLATVSFTSFSQHSPRTRAVLEDVQIDNTSSPPGSWNFNPDRTLPKGGKVFDLDSSKQIRLVEGGHHANYNLAVWGLGKHPCAGAWFASAVIKLAISLIV</sequence>
<evidence type="ECO:0008006" key="3">
    <source>
        <dbReference type="Google" id="ProtNLM"/>
    </source>
</evidence>
<keyword evidence="2" id="KW-1185">Reference proteome</keyword>
<dbReference type="GO" id="GO:0020037">
    <property type="term" value="F:heme binding"/>
    <property type="evidence" value="ECO:0007669"/>
    <property type="project" value="InterPro"/>
</dbReference>
<gene>
    <name evidence="1" type="ORF">M427DRAFT_136156</name>
</gene>
<evidence type="ECO:0000313" key="1">
    <source>
        <dbReference type="EMBL" id="KXS13847.1"/>
    </source>
</evidence>
<organism evidence="1 2">
    <name type="scientific">Gonapodya prolifera (strain JEL478)</name>
    <name type="common">Monoblepharis prolifera</name>
    <dbReference type="NCBI Taxonomy" id="1344416"/>
    <lineage>
        <taxon>Eukaryota</taxon>
        <taxon>Fungi</taxon>
        <taxon>Fungi incertae sedis</taxon>
        <taxon>Chytridiomycota</taxon>
        <taxon>Chytridiomycota incertae sedis</taxon>
        <taxon>Monoblepharidomycetes</taxon>
        <taxon>Monoblepharidales</taxon>
        <taxon>Gonapodyaceae</taxon>
        <taxon>Gonapodya</taxon>
    </lineage>
</organism>
<dbReference type="GO" id="GO:0016705">
    <property type="term" value="F:oxidoreductase activity, acting on paired donors, with incorporation or reduction of molecular oxygen"/>
    <property type="evidence" value="ECO:0007669"/>
    <property type="project" value="InterPro"/>
</dbReference>
<dbReference type="GO" id="GO:0005506">
    <property type="term" value="F:iron ion binding"/>
    <property type="evidence" value="ECO:0007669"/>
    <property type="project" value="InterPro"/>
</dbReference>